<dbReference type="InterPro" id="IPR004360">
    <property type="entry name" value="Glyas_Fos-R_dOase_dom"/>
</dbReference>
<dbReference type="Gene3D" id="3.10.180.10">
    <property type="entry name" value="2,3-Dihydroxybiphenyl 1,2-Dioxygenase, domain 1"/>
    <property type="match status" value="1"/>
</dbReference>
<dbReference type="STRING" id="1856405.BFC17_07615"/>
<dbReference type="GO" id="GO:0004462">
    <property type="term" value="F:lactoylglutathione lyase activity"/>
    <property type="evidence" value="ECO:0007669"/>
    <property type="project" value="InterPro"/>
</dbReference>
<comment type="caution">
    <text evidence="3">The sequence shown here is derived from an EMBL/GenBank/DDBJ whole genome shotgun (WGS) entry which is preliminary data.</text>
</comment>
<protein>
    <submittedName>
        <fullName evidence="3">Glyoxalase</fullName>
    </submittedName>
</protein>
<dbReference type="InterPro" id="IPR018146">
    <property type="entry name" value="Glyoxalase_1_CS"/>
</dbReference>
<dbReference type="EMBL" id="MJIC01000020">
    <property type="protein sequence ID" value="OFI32310.1"/>
    <property type="molecule type" value="Genomic_DNA"/>
</dbReference>
<dbReference type="Pfam" id="PF00903">
    <property type="entry name" value="Glyoxalase"/>
    <property type="match status" value="1"/>
</dbReference>
<dbReference type="PROSITE" id="PS00934">
    <property type="entry name" value="GLYOXALASE_I_1"/>
    <property type="match status" value="1"/>
</dbReference>
<sequence>MNIIGPELLIFGVDDVAACKQFALDYGLTAADEHRYVALDGTGIEIYPADDADLPAALPTGSAIRKTVYGVAEQADLDAITAELSKDREVKTLADGSIEAVDDLGFVLGFMVTQRKTLELPAEAVNAPGAAPQRGLNITAVSKEDVGTPRTLSHVVYFVPDFPKAEAFYRDRLGFVTTDRFTHVGPFMRPAGTTDHHTLFFIQTPPHMQGIEHFTFHMGGPTDVMTAGTNMVNKGYQSFWGPGRHIFGSNWFWYFKSPFGCNMEFDADMDLHDDSWTARESMPGADNSQVFLLQYREKWAPMGPPPPGAGGKPPGAP</sequence>
<proteinExistence type="predicted"/>
<dbReference type="RefSeq" id="WP_070178555.1">
    <property type="nucleotide sequence ID" value="NZ_BMJR01000013.1"/>
</dbReference>
<dbReference type="InterPro" id="IPR037523">
    <property type="entry name" value="VOC_core"/>
</dbReference>
<gene>
    <name evidence="3" type="ORF">BFC17_07615</name>
</gene>
<name>A0A1E8F8S1_9ALTE</name>
<dbReference type="SUPFAM" id="SSF54593">
    <property type="entry name" value="Glyoxalase/Bleomycin resistance protein/Dihydroxybiphenyl dioxygenase"/>
    <property type="match status" value="1"/>
</dbReference>
<evidence type="ECO:0000313" key="4">
    <source>
        <dbReference type="Proteomes" id="UP000176037"/>
    </source>
</evidence>
<evidence type="ECO:0000259" key="2">
    <source>
        <dbReference type="PROSITE" id="PS51819"/>
    </source>
</evidence>
<keyword evidence="1" id="KW-0479">Metal-binding</keyword>
<dbReference type="InterPro" id="IPR029068">
    <property type="entry name" value="Glyas_Bleomycin-R_OHBP_Dase"/>
</dbReference>
<organism evidence="3 4">
    <name type="scientific">Alteromonas lipolytica</name>
    <dbReference type="NCBI Taxonomy" id="1856405"/>
    <lineage>
        <taxon>Bacteria</taxon>
        <taxon>Pseudomonadati</taxon>
        <taxon>Pseudomonadota</taxon>
        <taxon>Gammaproteobacteria</taxon>
        <taxon>Alteromonadales</taxon>
        <taxon>Alteromonadaceae</taxon>
        <taxon>Alteromonas/Salinimonas group</taxon>
        <taxon>Alteromonas</taxon>
    </lineage>
</organism>
<dbReference type="PROSITE" id="PS51819">
    <property type="entry name" value="VOC"/>
    <property type="match status" value="1"/>
</dbReference>
<reference evidence="3 4" key="1">
    <citation type="submission" date="2016-09" db="EMBL/GenBank/DDBJ databases">
        <title>Alteromonas lipolytica, a new species isolated from sea water.</title>
        <authorList>
            <person name="Wu Y.-H."/>
            <person name="Cheng H."/>
            <person name="Xu X.-W."/>
        </authorList>
    </citation>
    <scope>NUCLEOTIDE SEQUENCE [LARGE SCALE GENOMIC DNA]</scope>
    <source>
        <strain evidence="3 4">JW12</strain>
    </source>
</reference>
<dbReference type="GO" id="GO:0046872">
    <property type="term" value="F:metal ion binding"/>
    <property type="evidence" value="ECO:0007669"/>
    <property type="project" value="UniProtKB-KW"/>
</dbReference>
<accession>A0A1E8F8S1</accession>
<feature type="domain" description="VOC" evidence="2">
    <location>
        <begin position="151"/>
        <end position="268"/>
    </location>
</feature>
<evidence type="ECO:0000313" key="3">
    <source>
        <dbReference type="EMBL" id="OFI32310.1"/>
    </source>
</evidence>
<dbReference type="Proteomes" id="UP000176037">
    <property type="component" value="Unassembled WGS sequence"/>
</dbReference>
<evidence type="ECO:0000256" key="1">
    <source>
        <dbReference type="ARBA" id="ARBA00022723"/>
    </source>
</evidence>
<dbReference type="OrthoDB" id="6909416at2"/>
<keyword evidence="4" id="KW-1185">Reference proteome</keyword>
<dbReference type="AlphaFoldDB" id="A0A1E8F8S1"/>